<dbReference type="Proteomes" id="UP001432027">
    <property type="component" value="Unassembled WGS sequence"/>
</dbReference>
<dbReference type="EMBL" id="BTSX01000006">
    <property type="protein sequence ID" value="GMT07216.1"/>
    <property type="molecule type" value="Genomic_DNA"/>
</dbReference>
<accession>A0AAV5UJP9</accession>
<feature type="region of interest" description="Disordered" evidence="1">
    <location>
        <begin position="1"/>
        <end position="48"/>
    </location>
</feature>
<dbReference type="AlphaFoldDB" id="A0AAV5UJP9"/>
<organism evidence="2 3">
    <name type="scientific">Pristionchus entomophagus</name>
    <dbReference type="NCBI Taxonomy" id="358040"/>
    <lineage>
        <taxon>Eukaryota</taxon>
        <taxon>Metazoa</taxon>
        <taxon>Ecdysozoa</taxon>
        <taxon>Nematoda</taxon>
        <taxon>Chromadorea</taxon>
        <taxon>Rhabditida</taxon>
        <taxon>Rhabditina</taxon>
        <taxon>Diplogasteromorpha</taxon>
        <taxon>Diplogasteroidea</taxon>
        <taxon>Neodiplogasteridae</taxon>
        <taxon>Pristionchus</taxon>
    </lineage>
</organism>
<feature type="non-terminal residue" evidence="2">
    <location>
        <position position="1"/>
    </location>
</feature>
<reference evidence="2" key="1">
    <citation type="submission" date="2023-10" db="EMBL/GenBank/DDBJ databases">
        <title>Genome assembly of Pristionchus species.</title>
        <authorList>
            <person name="Yoshida K."/>
            <person name="Sommer R.J."/>
        </authorList>
    </citation>
    <scope>NUCLEOTIDE SEQUENCE</scope>
    <source>
        <strain evidence="2">RS0144</strain>
    </source>
</reference>
<protein>
    <submittedName>
        <fullName evidence="2">Uncharacterized protein</fullName>
    </submittedName>
</protein>
<keyword evidence="3" id="KW-1185">Reference proteome</keyword>
<proteinExistence type="predicted"/>
<comment type="caution">
    <text evidence="2">The sequence shown here is derived from an EMBL/GenBank/DDBJ whole genome shotgun (WGS) entry which is preliminary data.</text>
</comment>
<feature type="compositionally biased region" description="Polar residues" evidence="1">
    <location>
        <begin position="1"/>
        <end position="14"/>
    </location>
</feature>
<evidence type="ECO:0000256" key="1">
    <source>
        <dbReference type="SAM" id="MobiDB-lite"/>
    </source>
</evidence>
<sequence>FSDSGSPAAPSTPQMPRVNSAPERSNNQRTEAVEEFPEFPSGGGLGIESDLVSQFDETMSVTTDVSDDDAAFMPSDIPADDPFGASAEIAEEAMSADTLIRPEKEDRHFKSIMAKNVNVLHASLDNIAVVLSIFDGDTLVQGKAQSLKLSQELNKLRSDVCASLGALSPPPVVKYEKGDPKVVFTFSAPSVQPFATFDLLCRGLDLKLEDEIIAHLSAFVADEQVTENKLRFGLRLLDSKLEINDPKKKKPMRICLKDVVIEQDED</sequence>
<evidence type="ECO:0000313" key="2">
    <source>
        <dbReference type="EMBL" id="GMT07216.1"/>
    </source>
</evidence>
<evidence type="ECO:0000313" key="3">
    <source>
        <dbReference type="Proteomes" id="UP001432027"/>
    </source>
</evidence>
<name>A0AAV5UJP9_9BILA</name>
<gene>
    <name evidence="2" type="ORF">PENTCL1PPCAC_29390</name>
</gene>